<comment type="subcellular location">
    <subcellularLocation>
        <location evidence="1">Nucleus</location>
    </subcellularLocation>
</comment>
<dbReference type="Gramene" id="Pp3c9_17320V3.1">
    <property type="protein sequence ID" value="Pp3c9_17320V3.1"/>
    <property type="gene ID" value="Pp3c9_17320"/>
</dbReference>
<proteinExistence type="predicted"/>
<dbReference type="Gramene" id="Pp3c9_17320V3.2">
    <property type="protein sequence ID" value="Pp3c9_17320V3.2"/>
    <property type="gene ID" value="Pp3c9_17320"/>
</dbReference>
<dbReference type="EnsemblPlants" id="Pp3c9_17320V3.3">
    <property type="protein sequence ID" value="Pp3c9_17320V3.3"/>
    <property type="gene ID" value="Pp3c9_17320"/>
</dbReference>
<reference evidence="4 6" key="2">
    <citation type="journal article" date="2018" name="Plant J.">
        <title>The Physcomitrella patens chromosome-scale assembly reveals moss genome structure and evolution.</title>
        <authorList>
            <person name="Lang D."/>
            <person name="Ullrich K.K."/>
            <person name="Murat F."/>
            <person name="Fuchs J."/>
            <person name="Jenkins J."/>
            <person name="Haas F.B."/>
            <person name="Piednoel M."/>
            <person name="Gundlach H."/>
            <person name="Van Bel M."/>
            <person name="Meyberg R."/>
            <person name="Vives C."/>
            <person name="Morata J."/>
            <person name="Symeonidi A."/>
            <person name="Hiss M."/>
            <person name="Muchero W."/>
            <person name="Kamisugi Y."/>
            <person name="Saleh O."/>
            <person name="Blanc G."/>
            <person name="Decker E.L."/>
            <person name="van Gessel N."/>
            <person name="Grimwood J."/>
            <person name="Hayes R.D."/>
            <person name="Graham S.W."/>
            <person name="Gunter L.E."/>
            <person name="McDaniel S.F."/>
            <person name="Hoernstein S.N.W."/>
            <person name="Larsson A."/>
            <person name="Li F.W."/>
            <person name="Perroud P.F."/>
            <person name="Phillips J."/>
            <person name="Ranjan P."/>
            <person name="Rokshar D.S."/>
            <person name="Rothfels C.J."/>
            <person name="Schneider L."/>
            <person name="Shu S."/>
            <person name="Stevenson D.W."/>
            <person name="Thummler F."/>
            <person name="Tillich M."/>
            <person name="Villarreal Aguilar J.C."/>
            <person name="Widiez T."/>
            <person name="Wong G.K."/>
            <person name="Wymore A."/>
            <person name="Zhang Y."/>
            <person name="Zimmer A.D."/>
            <person name="Quatrano R.S."/>
            <person name="Mayer K.F.X."/>
            <person name="Goodstein D."/>
            <person name="Casacuberta J.M."/>
            <person name="Vandepoele K."/>
            <person name="Reski R."/>
            <person name="Cuming A.C."/>
            <person name="Tuskan G.A."/>
            <person name="Maumus F."/>
            <person name="Salse J."/>
            <person name="Schmutz J."/>
            <person name="Rensing S.A."/>
        </authorList>
    </citation>
    <scope>NUCLEOTIDE SEQUENCE [LARGE SCALE GENOMIC DNA]</scope>
    <source>
        <strain evidence="5 6">cv. Gransden 2004</strain>
    </source>
</reference>
<dbReference type="EMBL" id="ABEU02000009">
    <property type="protein sequence ID" value="PNR48337.1"/>
    <property type="molecule type" value="Genomic_DNA"/>
</dbReference>
<feature type="compositionally biased region" description="Low complexity" evidence="3">
    <location>
        <begin position="343"/>
        <end position="352"/>
    </location>
</feature>
<dbReference type="KEGG" id="ppp:112286564"/>
<dbReference type="PANTHER" id="PTHR33172:SF96">
    <property type="entry name" value="PROTEIN OXIDATIVE STRESS 3 LIKE 3"/>
    <property type="match status" value="1"/>
</dbReference>
<name>A0A2K1K3J4_PHYPA</name>
<organism evidence="4">
    <name type="scientific">Physcomitrium patens</name>
    <name type="common">Spreading-leaved earth moss</name>
    <name type="synonym">Physcomitrella patens</name>
    <dbReference type="NCBI Taxonomy" id="3218"/>
    <lineage>
        <taxon>Eukaryota</taxon>
        <taxon>Viridiplantae</taxon>
        <taxon>Streptophyta</taxon>
        <taxon>Embryophyta</taxon>
        <taxon>Bryophyta</taxon>
        <taxon>Bryophytina</taxon>
        <taxon>Bryopsida</taxon>
        <taxon>Funariidae</taxon>
        <taxon>Funariales</taxon>
        <taxon>Funariaceae</taxon>
        <taxon>Physcomitrium</taxon>
    </lineage>
</organism>
<dbReference type="PaxDb" id="3218-PP1S78_39V6.1"/>
<dbReference type="STRING" id="3218.A0A2K1K3J4"/>
<feature type="region of interest" description="Disordered" evidence="3">
    <location>
        <begin position="326"/>
        <end position="352"/>
    </location>
</feature>
<evidence type="ECO:0000313" key="5">
    <source>
        <dbReference type="EnsemblPlants" id="Pp3c9_17320V3.1"/>
    </source>
</evidence>
<dbReference type="GO" id="GO:0005634">
    <property type="term" value="C:nucleus"/>
    <property type="evidence" value="ECO:0007669"/>
    <property type="project" value="UniProtKB-SubCell"/>
</dbReference>
<dbReference type="GeneID" id="112286564"/>
<gene>
    <name evidence="5" type="primary">LOC112286564</name>
    <name evidence="4" type="ORF">PHYPA_012813</name>
</gene>
<evidence type="ECO:0000256" key="1">
    <source>
        <dbReference type="ARBA" id="ARBA00004123"/>
    </source>
</evidence>
<feature type="region of interest" description="Disordered" evidence="3">
    <location>
        <begin position="368"/>
        <end position="438"/>
    </location>
</feature>
<dbReference type="PANTHER" id="PTHR33172">
    <property type="entry name" value="OS08G0516900 PROTEIN"/>
    <property type="match status" value="1"/>
</dbReference>
<dbReference type="InterPro" id="IPR051992">
    <property type="entry name" value="OxStress_Response_Reg"/>
</dbReference>
<keyword evidence="6" id="KW-1185">Reference proteome</keyword>
<reference evidence="5" key="3">
    <citation type="submission" date="2020-12" db="UniProtKB">
        <authorList>
            <consortium name="EnsemblPlants"/>
        </authorList>
    </citation>
    <scope>IDENTIFICATION</scope>
</reference>
<reference evidence="4 6" key="1">
    <citation type="journal article" date="2008" name="Science">
        <title>The Physcomitrella genome reveals evolutionary insights into the conquest of land by plants.</title>
        <authorList>
            <person name="Rensing S."/>
            <person name="Lang D."/>
            <person name="Zimmer A."/>
            <person name="Terry A."/>
            <person name="Salamov A."/>
            <person name="Shapiro H."/>
            <person name="Nishiyama T."/>
            <person name="Perroud P.-F."/>
            <person name="Lindquist E."/>
            <person name="Kamisugi Y."/>
            <person name="Tanahashi T."/>
            <person name="Sakakibara K."/>
            <person name="Fujita T."/>
            <person name="Oishi K."/>
            <person name="Shin-I T."/>
            <person name="Kuroki Y."/>
            <person name="Toyoda A."/>
            <person name="Suzuki Y."/>
            <person name="Hashimoto A."/>
            <person name="Yamaguchi K."/>
            <person name="Sugano A."/>
            <person name="Kohara Y."/>
            <person name="Fujiyama A."/>
            <person name="Anterola A."/>
            <person name="Aoki S."/>
            <person name="Ashton N."/>
            <person name="Barbazuk W.B."/>
            <person name="Barker E."/>
            <person name="Bennetzen J."/>
            <person name="Bezanilla M."/>
            <person name="Blankenship R."/>
            <person name="Cho S.H."/>
            <person name="Dutcher S."/>
            <person name="Estelle M."/>
            <person name="Fawcett J.A."/>
            <person name="Gundlach H."/>
            <person name="Hanada K."/>
            <person name="Heyl A."/>
            <person name="Hicks K.A."/>
            <person name="Hugh J."/>
            <person name="Lohr M."/>
            <person name="Mayer K."/>
            <person name="Melkozernov A."/>
            <person name="Murata T."/>
            <person name="Nelson D."/>
            <person name="Pils B."/>
            <person name="Prigge M."/>
            <person name="Reiss B."/>
            <person name="Renner T."/>
            <person name="Rombauts S."/>
            <person name="Rushton P."/>
            <person name="Sanderfoot A."/>
            <person name="Schween G."/>
            <person name="Shiu S.-H."/>
            <person name="Stueber K."/>
            <person name="Theodoulou F.L."/>
            <person name="Tu H."/>
            <person name="Van de Peer Y."/>
            <person name="Verrier P.J."/>
            <person name="Waters E."/>
            <person name="Wood A."/>
            <person name="Yang L."/>
            <person name="Cove D."/>
            <person name="Cuming A."/>
            <person name="Hasebe M."/>
            <person name="Lucas S."/>
            <person name="Mishler D.B."/>
            <person name="Reski R."/>
            <person name="Grigoriev I."/>
            <person name="Quatrano R.S."/>
            <person name="Boore J.L."/>
        </authorList>
    </citation>
    <scope>NUCLEOTIDE SEQUENCE [LARGE SCALE GENOMIC DNA]</scope>
    <source>
        <strain evidence="5 6">cv. Gransden 2004</strain>
    </source>
</reference>
<protein>
    <submittedName>
        <fullName evidence="4 5">Uncharacterized protein</fullName>
    </submittedName>
</protein>
<feature type="compositionally biased region" description="Low complexity" evidence="3">
    <location>
        <begin position="383"/>
        <end position="396"/>
    </location>
</feature>
<dbReference type="RefSeq" id="XP_024384302.1">
    <property type="nucleotide sequence ID" value="XM_024528534.2"/>
</dbReference>
<dbReference type="Proteomes" id="UP000006727">
    <property type="component" value="Chromosome 9"/>
</dbReference>
<dbReference type="EnsemblPlants" id="Pp3c9_17320V3.2">
    <property type="protein sequence ID" value="Pp3c9_17320V3.2"/>
    <property type="gene ID" value="Pp3c9_17320"/>
</dbReference>
<evidence type="ECO:0000256" key="3">
    <source>
        <dbReference type="SAM" id="MobiDB-lite"/>
    </source>
</evidence>
<evidence type="ECO:0000256" key="2">
    <source>
        <dbReference type="ARBA" id="ARBA00023242"/>
    </source>
</evidence>
<keyword evidence="2" id="KW-0539">Nucleus</keyword>
<evidence type="ECO:0000313" key="6">
    <source>
        <dbReference type="Proteomes" id="UP000006727"/>
    </source>
</evidence>
<dbReference type="GO" id="GO:0006950">
    <property type="term" value="P:response to stress"/>
    <property type="evidence" value="ECO:0007669"/>
    <property type="project" value="UniProtKB-ARBA"/>
</dbReference>
<dbReference type="EnsemblPlants" id="Pp3c9_17320V3.1">
    <property type="protein sequence ID" value="Pp3c9_17320V3.1"/>
    <property type="gene ID" value="Pp3c9_17320"/>
</dbReference>
<accession>A0A2K1K3J4</accession>
<dbReference type="Gramene" id="Pp3c9_17320V3.3">
    <property type="protein sequence ID" value="Pp3c9_17320V3.3"/>
    <property type="gene ID" value="Pp3c9_17320"/>
</dbReference>
<feature type="compositionally biased region" description="Basic and acidic residues" evidence="3">
    <location>
        <begin position="368"/>
        <end position="382"/>
    </location>
</feature>
<sequence>MSRMAIRYQCWEVSGPTVSYKLPHGQTHGLVAPQYASDGSTLRRHSNSPHESSFPHFAMYLQPQSDLKGQSLATHPKDVSAVANVRLVTPPHNQFSPTSSSPIASPKTFDLVSEACINIPTKEPAVSETLATTSSVTTESEVKICKLGSFVTSTDGLCEAQSSRLEGISASPSSGYLSRFDGYHLGHRDLRAKLPSSKPGVVERVLPLNGGYLTGGYAHCPPSNDDLPANSSESSSSICQASEDSSACTSEDAGSEEAQSAYRGPLNSSLAALDESLPIKRPGLSKFFGGKSRSFSSLAEVSSVADLAKPNNPYAYIKRRKMGLNCPLDRHRSYPPPTRSSGASIAKKLPSSSSKSSLAVAVLLEQQEQHDHQEHKEQREQQQQEQRAQESQQQEQLLAAAPSSMRRSDARVFPSRSFSLTDLHASGSPPLRRAFVRP</sequence>
<dbReference type="OrthoDB" id="691484at2759"/>
<evidence type="ECO:0000313" key="4">
    <source>
        <dbReference type="EMBL" id="PNR48337.1"/>
    </source>
</evidence>
<dbReference type="AlphaFoldDB" id="A0A2K1K3J4"/>